<protein>
    <submittedName>
        <fullName evidence="1">Uncharacterized protein</fullName>
    </submittedName>
</protein>
<name>A0A9X4D3A0_9PSED</name>
<dbReference type="RefSeq" id="WP_274079050.1">
    <property type="nucleotide sequence ID" value="NZ_JANIAN010000017.1"/>
</dbReference>
<dbReference type="AlphaFoldDB" id="A0A9X4D3A0"/>
<evidence type="ECO:0000313" key="1">
    <source>
        <dbReference type="EMBL" id="MDD2107397.1"/>
    </source>
</evidence>
<dbReference type="Proteomes" id="UP001150678">
    <property type="component" value="Unassembled WGS sequence"/>
</dbReference>
<proteinExistence type="predicted"/>
<dbReference type="EMBL" id="JANIAN010000017">
    <property type="protein sequence ID" value="MDD2107397.1"/>
    <property type="molecule type" value="Genomic_DNA"/>
</dbReference>
<accession>A0A9X4D3A0</accession>
<reference evidence="1" key="1">
    <citation type="submission" date="2022-07" db="EMBL/GenBank/DDBJ databases">
        <title>Multi-strain Analysis of Pseudomonas putida Reveals Metabolic and Genetic Diversity.</title>
        <authorList>
            <person name="Monk J.M."/>
        </authorList>
    </citation>
    <scope>NUCLEOTIDE SEQUENCE</scope>
    <source>
        <strain evidence="1">17514</strain>
    </source>
</reference>
<sequence>MTTKKEFDIATNVFLENEIFNLKADQTRSNIVLSGALSLHHLIPLTLAHATAMKKLYKRIIETCPEHEAWLLASNGGMVKSNKIIEYYGLWKGLQKNGVSIPSGIRSEEFQLREDDNVQFFGSVQIFNPDFFKIAHTLQLRPKFHLLISDNRETIKNLLERGWRYNSHRNPLELLPTSESSTNILILPVGEFDDPEGGAIALGNPELINKIFS</sequence>
<gene>
    <name evidence="1" type="ORF">NP533_14430</name>
</gene>
<comment type="caution">
    <text evidence="1">The sequence shown here is derived from an EMBL/GenBank/DDBJ whole genome shotgun (WGS) entry which is preliminary data.</text>
</comment>
<evidence type="ECO:0000313" key="2">
    <source>
        <dbReference type="Proteomes" id="UP001150678"/>
    </source>
</evidence>
<organism evidence="1 2">
    <name type="scientific">Pseudomonas asiatica</name>
    <dbReference type="NCBI Taxonomy" id="2219225"/>
    <lineage>
        <taxon>Bacteria</taxon>
        <taxon>Pseudomonadati</taxon>
        <taxon>Pseudomonadota</taxon>
        <taxon>Gammaproteobacteria</taxon>
        <taxon>Pseudomonadales</taxon>
        <taxon>Pseudomonadaceae</taxon>
        <taxon>Pseudomonas</taxon>
    </lineage>
</organism>